<evidence type="ECO:0000313" key="4">
    <source>
        <dbReference type="Proteomes" id="UP000564964"/>
    </source>
</evidence>
<gene>
    <name evidence="2" type="ORF">HA252_05505</name>
    <name evidence="3" type="ORF">J4203_01505</name>
</gene>
<evidence type="ECO:0000313" key="2">
    <source>
        <dbReference type="EMBL" id="HIH16835.1"/>
    </source>
</evidence>
<organism evidence="2 4">
    <name type="scientific">Candidatus Iainarchaeum sp</name>
    <dbReference type="NCBI Taxonomy" id="3101447"/>
    <lineage>
        <taxon>Archaea</taxon>
        <taxon>Candidatus Iainarchaeota</taxon>
        <taxon>Candidatus Iainarchaeia</taxon>
        <taxon>Candidatus Iainarchaeales</taxon>
        <taxon>Candidatus Iainarchaeaceae</taxon>
        <taxon>Candidatus Iainarchaeum</taxon>
    </lineage>
</organism>
<comment type="caution">
    <text evidence="2">The sequence shown here is derived from an EMBL/GenBank/DDBJ whole genome shotgun (WGS) entry which is preliminary data.</text>
</comment>
<keyword evidence="1" id="KW-0812">Transmembrane</keyword>
<reference evidence="2" key="1">
    <citation type="journal article" date="2020" name="bioRxiv">
        <title>A rank-normalized archaeal taxonomy based on genome phylogeny resolves widespread incomplete and uneven classifications.</title>
        <authorList>
            <person name="Rinke C."/>
            <person name="Chuvochina M."/>
            <person name="Mussig A.J."/>
            <person name="Chaumeil P.-A."/>
            <person name="Waite D.W."/>
            <person name="Whitman W.B."/>
            <person name="Parks D.H."/>
            <person name="Hugenholtz P."/>
        </authorList>
    </citation>
    <scope>NUCLEOTIDE SEQUENCE</scope>
    <source>
        <strain evidence="2">UBA10219</strain>
    </source>
</reference>
<evidence type="ECO:0000256" key="1">
    <source>
        <dbReference type="SAM" id="Phobius"/>
    </source>
</evidence>
<dbReference type="AlphaFoldDB" id="A0A7J4JKI4"/>
<feature type="transmembrane region" description="Helical" evidence="1">
    <location>
        <begin position="6"/>
        <end position="26"/>
    </location>
</feature>
<keyword evidence="1" id="KW-0472">Membrane</keyword>
<dbReference type="EMBL" id="DUGH01000129">
    <property type="protein sequence ID" value="HIH16835.1"/>
    <property type="molecule type" value="Genomic_DNA"/>
</dbReference>
<reference evidence="3" key="3">
    <citation type="submission" date="2021-05" db="EMBL/GenBank/DDBJ databases">
        <title>Protein family content uncovers lineage relationships and bacterial pathway maintenance mechanisms in DPANN archaea.</title>
        <authorList>
            <person name="Castelle C.J."/>
            <person name="Meheust R."/>
            <person name="Jaffe A.L."/>
            <person name="Seitz K."/>
            <person name="Gong X."/>
            <person name="Baker B.J."/>
            <person name="Banfield J.F."/>
        </authorList>
    </citation>
    <scope>NUCLEOTIDE SEQUENCE</scope>
    <source>
        <strain evidence="3">RIFCSPLOWO2_01_FULL_58_19</strain>
    </source>
</reference>
<dbReference type="Proteomes" id="UP000678237">
    <property type="component" value="Unassembled WGS sequence"/>
</dbReference>
<reference evidence="3" key="2">
    <citation type="submission" date="2021-03" db="EMBL/GenBank/DDBJ databases">
        <authorList>
            <person name="Jaffe A."/>
        </authorList>
    </citation>
    <scope>NUCLEOTIDE SEQUENCE</scope>
    <source>
        <strain evidence="3">RIFCSPLOWO2_01_FULL_58_19</strain>
    </source>
</reference>
<dbReference type="Proteomes" id="UP000564964">
    <property type="component" value="Unassembled WGS sequence"/>
</dbReference>
<dbReference type="EMBL" id="JAGVWE010000002">
    <property type="protein sequence ID" value="MBS3062525.1"/>
    <property type="molecule type" value="Genomic_DNA"/>
</dbReference>
<protein>
    <submittedName>
        <fullName evidence="2">Uncharacterized protein</fullName>
    </submittedName>
</protein>
<sequence>MNERGAYSAVMAVLAVALLGLTLLSVKVESEQAANLGVAYDARPVWVNALALAQDKIQQSACADGGRTSLEPEFGLLEEETGFRCTSTPAEITVKDGVAAFELACEKTAGELTARYARRAELLVSGCQAR</sequence>
<evidence type="ECO:0000313" key="3">
    <source>
        <dbReference type="EMBL" id="MBS3062525.1"/>
    </source>
</evidence>
<name>A0A7J4JKI4_9ARCH</name>
<keyword evidence="1" id="KW-1133">Transmembrane helix</keyword>
<proteinExistence type="predicted"/>
<accession>A0A7J4JKI4</accession>